<sequence>MSPPFFEFTRLPEGQESWALHALLAEQLQAMPARRVPQPPPLPHEFQHYEDIPAFVVVRLGGEIHDHFAALPWEQWTMNLIFRVLRDRAPRSMPFYGVVHAHHWVRFYRETTAADRNTAVASHTVHPVAVNQVYTLHWYGDEQLIVEFVDAVRQRRRRRGRGVRAFDGVPPPRVRKVPFHVDQIEWVTGEDGDDEVV</sequence>
<proteinExistence type="predicted"/>
<accession>A0A2V5HQY0</accession>
<organism evidence="1 2">
    <name type="scientific">Aspergillus violaceofuscus (strain CBS 115571)</name>
    <dbReference type="NCBI Taxonomy" id="1450538"/>
    <lineage>
        <taxon>Eukaryota</taxon>
        <taxon>Fungi</taxon>
        <taxon>Dikarya</taxon>
        <taxon>Ascomycota</taxon>
        <taxon>Pezizomycotina</taxon>
        <taxon>Eurotiomycetes</taxon>
        <taxon>Eurotiomycetidae</taxon>
        <taxon>Eurotiales</taxon>
        <taxon>Aspergillaceae</taxon>
        <taxon>Aspergillus</taxon>
    </lineage>
</organism>
<evidence type="ECO:0000313" key="1">
    <source>
        <dbReference type="EMBL" id="PYI18690.1"/>
    </source>
</evidence>
<evidence type="ECO:0000313" key="2">
    <source>
        <dbReference type="Proteomes" id="UP000249829"/>
    </source>
</evidence>
<keyword evidence="2" id="KW-1185">Reference proteome</keyword>
<dbReference type="Proteomes" id="UP000249829">
    <property type="component" value="Unassembled WGS sequence"/>
</dbReference>
<protein>
    <submittedName>
        <fullName evidence="1">Uncharacterized protein</fullName>
    </submittedName>
</protein>
<gene>
    <name evidence="1" type="ORF">BO99DRAFT_443572</name>
</gene>
<dbReference type="AlphaFoldDB" id="A0A2V5HQY0"/>
<dbReference type="EMBL" id="KZ825141">
    <property type="protein sequence ID" value="PYI18690.1"/>
    <property type="molecule type" value="Genomic_DNA"/>
</dbReference>
<name>A0A2V5HQY0_ASPV1</name>
<feature type="non-terminal residue" evidence="1">
    <location>
        <position position="197"/>
    </location>
</feature>
<reference evidence="1 2" key="1">
    <citation type="submission" date="2018-02" db="EMBL/GenBank/DDBJ databases">
        <title>The genomes of Aspergillus section Nigri reveals drivers in fungal speciation.</title>
        <authorList>
            <consortium name="DOE Joint Genome Institute"/>
            <person name="Vesth T.C."/>
            <person name="Nybo J."/>
            <person name="Theobald S."/>
            <person name="Brandl J."/>
            <person name="Frisvad J.C."/>
            <person name="Nielsen K.F."/>
            <person name="Lyhne E.K."/>
            <person name="Kogle M.E."/>
            <person name="Kuo A."/>
            <person name="Riley R."/>
            <person name="Clum A."/>
            <person name="Nolan M."/>
            <person name="Lipzen A."/>
            <person name="Salamov A."/>
            <person name="Henrissat B."/>
            <person name="Wiebenga A."/>
            <person name="De vries R.P."/>
            <person name="Grigoriev I.V."/>
            <person name="Mortensen U.H."/>
            <person name="Andersen M.R."/>
            <person name="Baker S.E."/>
        </authorList>
    </citation>
    <scope>NUCLEOTIDE SEQUENCE [LARGE SCALE GENOMIC DNA]</scope>
    <source>
        <strain evidence="1 2">CBS 115571</strain>
    </source>
</reference>